<proteinExistence type="predicted"/>
<comment type="caution">
    <text evidence="1">The sequence shown here is derived from an EMBL/GenBank/DDBJ whole genome shotgun (WGS) entry which is preliminary data.</text>
</comment>
<accession>A0ACC6P6I4</accession>
<name>A0ACC6P6I4_9BURK</name>
<reference evidence="1" key="1">
    <citation type="submission" date="2023-10" db="EMBL/GenBank/DDBJ databases">
        <title>Amphibacter perezi, gen. nov., sp. nov. a novel taxa of the family Comamonadaceae, class Betaproteobacteria isolated from the skin microbiota of Pelophylax perezi from different populations.</title>
        <authorList>
            <person name="Costa S."/>
            <person name="Proenca D.N."/>
            <person name="Lopes I."/>
            <person name="Morais P.V."/>
        </authorList>
    </citation>
    <scope>NUCLEOTIDE SEQUENCE</scope>
    <source>
        <strain evidence="1">SL12-8</strain>
    </source>
</reference>
<protein>
    <submittedName>
        <fullName evidence="1">GTP cyclohydrolase II</fullName>
        <ecNumber evidence="1">3.5.4.25</ecNumber>
    </submittedName>
</protein>
<dbReference type="Proteomes" id="UP001364695">
    <property type="component" value="Unassembled WGS sequence"/>
</dbReference>
<sequence>MSFLSDPVCARLPTEWGDFEVRVYTDTRNGTEHMALSCGDLARAREGGVLVRLHSECATGDIFSSQRCDCRPQLVLAQQRIQQEGCGVLVYLRGHEGRGIGLSQKIAAYALQEQGLDTLEANRALGLPVDSRDYSAGIAILQHLGVQRVRLMSNNPRKLQALTDAGLDVVGRVAHQAPGNPHNAAYLDTKRVRMGHLLTPQPDPVRGPV</sequence>
<dbReference type="EC" id="3.5.4.25" evidence="1"/>
<organism evidence="1 2">
    <name type="scientific">Amphibiibacter pelophylacis</name>
    <dbReference type="NCBI Taxonomy" id="1799477"/>
    <lineage>
        <taxon>Bacteria</taxon>
        <taxon>Pseudomonadati</taxon>
        <taxon>Pseudomonadota</taxon>
        <taxon>Betaproteobacteria</taxon>
        <taxon>Burkholderiales</taxon>
        <taxon>Sphaerotilaceae</taxon>
        <taxon>Amphibiibacter</taxon>
    </lineage>
</organism>
<evidence type="ECO:0000313" key="1">
    <source>
        <dbReference type="EMBL" id="MEJ7139459.1"/>
    </source>
</evidence>
<dbReference type="EMBL" id="JAWDIE010000028">
    <property type="protein sequence ID" value="MEJ7139459.1"/>
    <property type="molecule type" value="Genomic_DNA"/>
</dbReference>
<evidence type="ECO:0000313" key="2">
    <source>
        <dbReference type="Proteomes" id="UP001364695"/>
    </source>
</evidence>
<gene>
    <name evidence="1" type="primary">ribA</name>
    <name evidence="1" type="ORF">RV045_13620</name>
</gene>
<keyword evidence="1" id="KW-0378">Hydrolase</keyword>
<keyword evidence="2" id="KW-1185">Reference proteome</keyword>